<reference evidence="2" key="2">
    <citation type="submission" date="2015-01" db="EMBL/GenBank/DDBJ databases">
        <title>Evolutionary Origins and Diversification of the Mycorrhizal Mutualists.</title>
        <authorList>
            <consortium name="DOE Joint Genome Institute"/>
            <consortium name="Mycorrhizal Genomics Consortium"/>
            <person name="Kohler A."/>
            <person name="Kuo A."/>
            <person name="Nagy L.G."/>
            <person name="Floudas D."/>
            <person name="Copeland A."/>
            <person name="Barry K.W."/>
            <person name="Cichocki N."/>
            <person name="Veneault-Fourrey C."/>
            <person name="LaButti K."/>
            <person name="Lindquist E.A."/>
            <person name="Lipzen A."/>
            <person name="Lundell T."/>
            <person name="Morin E."/>
            <person name="Murat C."/>
            <person name="Riley R."/>
            <person name="Ohm R."/>
            <person name="Sun H."/>
            <person name="Tunlid A."/>
            <person name="Henrissat B."/>
            <person name="Grigoriev I.V."/>
            <person name="Hibbett D.S."/>
            <person name="Martin F."/>
        </authorList>
    </citation>
    <scope>NUCLEOTIDE SEQUENCE [LARGE SCALE GENOMIC DNA]</scope>
    <source>
        <strain evidence="2">Ve08.2h10</strain>
    </source>
</reference>
<reference evidence="1 2" key="1">
    <citation type="submission" date="2014-04" db="EMBL/GenBank/DDBJ databases">
        <authorList>
            <consortium name="DOE Joint Genome Institute"/>
            <person name="Kuo A."/>
            <person name="Kohler A."/>
            <person name="Jargeat P."/>
            <person name="Nagy L.G."/>
            <person name="Floudas D."/>
            <person name="Copeland A."/>
            <person name="Barry K.W."/>
            <person name="Cichocki N."/>
            <person name="Veneault-Fourrey C."/>
            <person name="LaButti K."/>
            <person name="Lindquist E.A."/>
            <person name="Lipzen A."/>
            <person name="Lundell T."/>
            <person name="Morin E."/>
            <person name="Murat C."/>
            <person name="Sun H."/>
            <person name="Tunlid A."/>
            <person name="Henrissat B."/>
            <person name="Grigoriev I.V."/>
            <person name="Hibbett D.S."/>
            <person name="Martin F."/>
            <person name="Nordberg H.P."/>
            <person name="Cantor M.N."/>
            <person name="Hua S.X."/>
        </authorList>
    </citation>
    <scope>NUCLEOTIDE SEQUENCE [LARGE SCALE GENOMIC DNA]</scope>
    <source>
        <strain evidence="1 2">Ve08.2h10</strain>
    </source>
</reference>
<dbReference type="Proteomes" id="UP000054538">
    <property type="component" value="Unassembled WGS sequence"/>
</dbReference>
<name>A0A0D0CFX5_9AGAM</name>
<accession>A0A0D0CFX5</accession>
<keyword evidence="2" id="KW-1185">Reference proteome</keyword>
<dbReference type="HOGENOM" id="CLU_927819_0_0_1"/>
<evidence type="ECO:0000313" key="2">
    <source>
        <dbReference type="Proteomes" id="UP000054538"/>
    </source>
</evidence>
<organism evidence="1 2">
    <name type="scientific">Paxillus rubicundulus Ve08.2h10</name>
    <dbReference type="NCBI Taxonomy" id="930991"/>
    <lineage>
        <taxon>Eukaryota</taxon>
        <taxon>Fungi</taxon>
        <taxon>Dikarya</taxon>
        <taxon>Basidiomycota</taxon>
        <taxon>Agaricomycotina</taxon>
        <taxon>Agaricomycetes</taxon>
        <taxon>Agaricomycetidae</taxon>
        <taxon>Boletales</taxon>
        <taxon>Paxilineae</taxon>
        <taxon>Paxillaceae</taxon>
        <taxon>Paxillus</taxon>
    </lineage>
</organism>
<protein>
    <submittedName>
        <fullName evidence="1">Uncharacterized protein</fullName>
    </submittedName>
</protein>
<dbReference type="OrthoDB" id="2672326at2759"/>
<gene>
    <name evidence="1" type="ORF">PAXRUDRAFT_807283</name>
</gene>
<dbReference type="EMBL" id="KN825757">
    <property type="protein sequence ID" value="KIK81652.1"/>
    <property type="molecule type" value="Genomic_DNA"/>
</dbReference>
<evidence type="ECO:0000313" key="1">
    <source>
        <dbReference type="EMBL" id="KIK81652.1"/>
    </source>
</evidence>
<proteinExistence type="predicted"/>
<sequence>MTSTNSTKRQPTKSEDWVEFKNMEDNGWSLYNEATGSIKPTDLVLKNGVALAQYLSQNKTKHVYMETNEEHVVMVIQYIAMLDLKSCNTRLQELLASGIRKKANKLVALLNSSPVFDTVEQLVQHSAHFMEMPEMNMPWLHCTAPLTMKSVDELIQKGVERSKLCRDNFTSTYESLAAAMQNQDTNNIRMLLQVTDILDIIDSTWEAEMTNQAVNTFGCVGEEDYMSAYDQYIYITSVCNAIKEYVQKDDVWENISKDLHPLLDGFTCTFKFISLNHLDLSYGLPVLTQSPLRALGHHLE</sequence>
<dbReference type="AlphaFoldDB" id="A0A0D0CFX5"/>
<dbReference type="InParanoid" id="A0A0D0CFX5"/>